<name>A0ABN8NBZ0_9CNID</name>
<organism evidence="1 2">
    <name type="scientific">Porites lobata</name>
    <dbReference type="NCBI Taxonomy" id="104759"/>
    <lineage>
        <taxon>Eukaryota</taxon>
        <taxon>Metazoa</taxon>
        <taxon>Cnidaria</taxon>
        <taxon>Anthozoa</taxon>
        <taxon>Hexacorallia</taxon>
        <taxon>Scleractinia</taxon>
        <taxon>Fungiina</taxon>
        <taxon>Poritidae</taxon>
        <taxon>Porites</taxon>
    </lineage>
</organism>
<dbReference type="EMBL" id="CALNXK010000013">
    <property type="protein sequence ID" value="CAH3045247.1"/>
    <property type="molecule type" value="Genomic_DNA"/>
</dbReference>
<protein>
    <submittedName>
        <fullName evidence="1">Uncharacterized protein</fullName>
    </submittedName>
</protein>
<keyword evidence="2" id="KW-1185">Reference proteome</keyword>
<gene>
    <name evidence="1" type="ORF">PLOB_00006704</name>
</gene>
<evidence type="ECO:0000313" key="2">
    <source>
        <dbReference type="Proteomes" id="UP001159405"/>
    </source>
</evidence>
<sequence length="81" mass="9471">MIETEELAQPIIFCCWDSRYPRYSIANIFFLHRLPHVITVCLKTTAQIEVVVANKDKALEESEELRQDFFEVVEAMAVHLM</sequence>
<evidence type="ECO:0000313" key="1">
    <source>
        <dbReference type="EMBL" id="CAH3045247.1"/>
    </source>
</evidence>
<proteinExistence type="predicted"/>
<dbReference type="Proteomes" id="UP001159405">
    <property type="component" value="Unassembled WGS sequence"/>
</dbReference>
<comment type="caution">
    <text evidence="1">The sequence shown here is derived from an EMBL/GenBank/DDBJ whole genome shotgun (WGS) entry which is preliminary data.</text>
</comment>
<accession>A0ABN8NBZ0</accession>
<reference evidence="1 2" key="1">
    <citation type="submission" date="2022-05" db="EMBL/GenBank/DDBJ databases">
        <authorList>
            <consortium name="Genoscope - CEA"/>
            <person name="William W."/>
        </authorList>
    </citation>
    <scope>NUCLEOTIDE SEQUENCE [LARGE SCALE GENOMIC DNA]</scope>
</reference>